<organism evidence="4 5">
    <name type="scientific">Mya arenaria</name>
    <name type="common">Soft-shell clam</name>
    <dbReference type="NCBI Taxonomy" id="6604"/>
    <lineage>
        <taxon>Eukaryota</taxon>
        <taxon>Metazoa</taxon>
        <taxon>Spiralia</taxon>
        <taxon>Lophotrochozoa</taxon>
        <taxon>Mollusca</taxon>
        <taxon>Bivalvia</taxon>
        <taxon>Autobranchia</taxon>
        <taxon>Heteroconchia</taxon>
        <taxon>Euheterodonta</taxon>
        <taxon>Imparidentia</taxon>
        <taxon>Neoheterodontei</taxon>
        <taxon>Myida</taxon>
        <taxon>Myoidea</taxon>
        <taxon>Myidae</taxon>
        <taxon>Mya</taxon>
    </lineage>
</organism>
<dbReference type="CDD" id="cd05339">
    <property type="entry name" value="17beta-HSDXI-like_SDR_c"/>
    <property type="match status" value="1"/>
</dbReference>
<name>A0ABY7F5W3_MYAAR</name>
<reference evidence="4" key="1">
    <citation type="submission" date="2022-11" db="EMBL/GenBank/DDBJ databases">
        <title>Centuries of genome instability and evolution in soft-shell clam transmissible cancer (bioRxiv).</title>
        <authorList>
            <person name="Hart S.F.M."/>
            <person name="Yonemitsu M.A."/>
            <person name="Giersch R.M."/>
            <person name="Beal B.F."/>
            <person name="Arriagada G."/>
            <person name="Davis B.W."/>
            <person name="Ostrander E.A."/>
            <person name="Goff S.P."/>
            <person name="Metzger M.J."/>
        </authorList>
    </citation>
    <scope>NUCLEOTIDE SEQUENCE</scope>
    <source>
        <strain evidence="4">MELC-2E11</strain>
        <tissue evidence="4">Siphon/mantle</tissue>
    </source>
</reference>
<gene>
    <name evidence="4" type="ORF">MAR_030800</name>
</gene>
<dbReference type="InterPro" id="IPR036291">
    <property type="entry name" value="NAD(P)-bd_dom_sf"/>
</dbReference>
<evidence type="ECO:0000256" key="2">
    <source>
        <dbReference type="ARBA" id="ARBA00023002"/>
    </source>
</evidence>
<dbReference type="EMBL" id="CP111021">
    <property type="protein sequence ID" value="WAR16206.1"/>
    <property type="molecule type" value="Genomic_DNA"/>
</dbReference>
<protein>
    <submittedName>
        <fullName evidence="4">RDHE2-like protein</fullName>
    </submittedName>
</protein>
<dbReference type="Proteomes" id="UP001164746">
    <property type="component" value="Chromosome 10"/>
</dbReference>
<comment type="similarity">
    <text evidence="1 3">Belongs to the short-chain dehydrogenases/reductases (SDR) family.</text>
</comment>
<dbReference type="PRINTS" id="PR00080">
    <property type="entry name" value="SDRFAMILY"/>
</dbReference>
<evidence type="ECO:0000313" key="5">
    <source>
        <dbReference type="Proteomes" id="UP001164746"/>
    </source>
</evidence>
<dbReference type="SUPFAM" id="SSF51735">
    <property type="entry name" value="NAD(P)-binding Rossmann-fold domains"/>
    <property type="match status" value="1"/>
</dbReference>
<evidence type="ECO:0000313" key="4">
    <source>
        <dbReference type="EMBL" id="WAR16206.1"/>
    </source>
</evidence>
<proteinExistence type="inferred from homology"/>
<dbReference type="Gene3D" id="3.40.50.720">
    <property type="entry name" value="NAD(P)-binding Rossmann-like Domain"/>
    <property type="match status" value="2"/>
</dbReference>
<evidence type="ECO:0000256" key="3">
    <source>
        <dbReference type="RuleBase" id="RU000363"/>
    </source>
</evidence>
<dbReference type="PRINTS" id="PR00081">
    <property type="entry name" value="GDHRDH"/>
</dbReference>
<keyword evidence="2" id="KW-0560">Oxidoreductase</keyword>
<evidence type="ECO:0000256" key="1">
    <source>
        <dbReference type="ARBA" id="ARBA00006484"/>
    </source>
</evidence>
<sequence>MENKDDSPFSIFIEAVVLVYTVLKELTVSIYRFFISPPRKSVRNNIVLITGSGGTIGRELCVRFSKLGATLVLWDINLQKNEETATLIKESGGEVGVVDILVNNAAVVSGRSLLECPDEMIERTFDVNLLGQFWTAKFFLPYMIKRNHGHVVNIASSTGLLGLRNLTDYSASKFGVVGFSEVLNLELVFSEADGVHTTLVCPSFVKTSLFQGCDMRFPAVLPPLEVILPVGAMNAISNFFGAVRFMDNFVHVDNGNDQAVPNRSMTSLPNDTKKDV</sequence>
<keyword evidence="5" id="KW-1185">Reference proteome</keyword>
<dbReference type="PANTHER" id="PTHR24322:SF736">
    <property type="entry name" value="RETINOL DEHYDROGENASE 10"/>
    <property type="match status" value="1"/>
</dbReference>
<dbReference type="Pfam" id="PF00106">
    <property type="entry name" value="adh_short"/>
    <property type="match status" value="1"/>
</dbReference>
<dbReference type="InterPro" id="IPR002347">
    <property type="entry name" value="SDR_fam"/>
</dbReference>
<dbReference type="PANTHER" id="PTHR24322">
    <property type="entry name" value="PKSB"/>
    <property type="match status" value="1"/>
</dbReference>
<accession>A0ABY7F5W3</accession>